<dbReference type="Proteomes" id="UP000190648">
    <property type="component" value="Unassembled WGS sequence"/>
</dbReference>
<gene>
    <name evidence="1" type="ORF">AV530_002951</name>
</gene>
<name>A0A1V4KZW0_PATFA</name>
<keyword evidence="2" id="KW-1185">Reference proteome</keyword>
<accession>A0A1V4KZW0</accession>
<evidence type="ECO:0000313" key="2">
    <source>
        <dbReference type="Proteomes" id="UP000190648"/>
    </source>
</evidence>
<proteinExistence type="predicted"/>
<organism evidence="1 2">
    <name type="scientific">Patagioenas fasciata monilis</name>
    <dbReference type="NCBI Taxonomy" id="372326"/>
    <lineage>
        <taxon>Eukaryota</taxon>
        <taxon>Metazoa</taxon>
        <taxon>Chordata</taxon>
        <taxon>Craniata</taxon>
        <taxon>Vertebrata</taxon>
        <taxon>Euteleostomi</taxon>
        <taxon>Archelosauria</taxon>
        <taxon>Archosauria</taxon>
        <taxon>Dinosauria</taxon>
        <taxon>Saurischia</taxon>
        <taxon>Theropoda</taxon>
        <taxon>Coelurosauria</taxon>
        <taxon>Aves</taxon>
        <taxon>Neognathae</taxon>
        <taxon>Neoaves</taxon>
        <taxon>Columbimorphae</taxon>
        <taxon>Columbiformes</taxon>
        <taxon>Columbidae</taxon>
        <taxon>Patagioenas</taxon>
    </lineage>
</organism>
<reference evidence="1 2" key="1">
    <citation type="submission" date="2016-02" db="EMBL/GenBank/DDBJ databases">
        <title>Band-tailed pigeon sequencing and assembly.</title>
        <authorList>
            <person name="Soares A.E."/>
            <person name="Novak B.J."/>
            <person name="Rice E.S."/>
            <person name="O'Connell B."/>
            <person name="Chang D."/>
            <person name="Weber S."/>
            <person name="Shapiro B."/>
        </authorList>
    </citation>
    <scope>NUCLEOTIDE SEQUENCE [LARGE SCALE GENOMIC DNA]</scope>
    <source>
        <strain evidence="1">BTP2013</strain>
        <tissue evidence="1">Blood</tissue>
    </source>
</reference>
<dbReference type="EMBL" id="LSYS01000432">
    <property type="protein sequence ID" value="OPJ90123.1"/>
    <property type="molecule type" value="Genomic_DNA"/>
</dbReference>
<protein>
    <submittedName>
        <fullName evidence="1">Uncharacterized protein</fullName>
    </submittedName>
</protein>
<sequence length="72" mass="8065">MEYREYAVSSRLEPQNAIPRGLSTSGIVTLVLEKSSDSVHLESRLYVPYLSPEWSKLCQDPFTATIHLLPGS</sequence>
<comment type="caution">
    <text evidence="1">The sequence shown here is derived from an EMBL/GenBank/DDBJ whole genome shotgun (WGS) entry which is preliminary data.</text>
</comment>
<dbReference type="AlphaFoldDB" id="A0A1V4KZW0"/>
<evidence type="ECO:0000313" key="1">
    <source>
        <dbReference type="EMBL" id="OPJ90123.1"/>
    </source>
</evidence>